<sequence>MPAVDKKLNRILSSADSIPFNAQSKIIIMSDCHRGQGNTGDNFLPNQLLFFGALEYYYDNGFTYIELGDGDELWENRKIKPIIEAHSDAYWMMSQFYKSHRFYMLYGNHDVVKRRKLTTSRYYSHYFCEKDTCVLPLFPGIQVHEGLVLKNTDINKNILLVHGHQGSFLNDTAWPLARFLVRYVWKPLEMVGFQQPTGAGRSHSNKEKIEKDLAAYAENKQQMVIAGHTHRPVYPSPGDGLYFNDGSCVHPRCITGIEIENNQITLIKWAVGIKKDRSMYVERHILEGPCDIAAFYK</sequence>
<comment type="caution">
    <text evidence="2">The sequence shown here is derived from an EMBL/GenBank/DDBJ whole genome shotgun (WGS) entry which is preliminary data.</text>
</comment>
<dbReference type="AlphaFoldDB" id="A0A926DIX8"/>
<keyword evidence="3" id="KW-1185">Reference proteome</keyword>
<accession>A0A926DIX8</accession>
<evidence type="ECO:0000259" key="1">
    <source>
        <dbReference type="Pfam" id="PF00149"/>
    </source>
</evidence>
<protein>
    <submittedName>
        <fullName evidence="2">Metallophosphoesterase family protein</fullName>
    </submittedName>
</protein>
<gene>
    <name evidence="2" type="ORF">H8698_01880</name>
</gene>
<dbReference type="GO" id="GO:0016787">
    <property type="term" value="F:hydrolase activity"/>
    <property type="evidence" value="ECO:0007669"/>
    <property type="project" value="InterPro"/>
</dbReference>
<dbReference type="Gene3D" id="3.60.21.10">
    <property type="match status" value="1"/>
</dbReference>
<feature type="domain" description="Calcineurin-like phosphoesterase" evidence="1">
    <location>
        <begin position="25"/>
        <end position="232"/>
    </location>
</feature>
<dbReference type="SUPFAM" id="SSF56300">
    <property type="entry name" value="Metallo-dependent phosphatases"/>
    <property type="match status" value="1"/>
</dbReference>
<dbReference type="Pfam" id="PF00149">
    <property type="entry name" value="Metallophos"/>
    <property type="match status" value="1"/>
</dbReference>
<dbReference type="EMBL" id="JACRSU010000001">
    <property type="protein sequence ID" value="MBC8539723.1"/>
    <property type="molecule type" value="Genomic_DNA"/>
</dbReference>
<dbReference type="Proteomes" id="UP000611762">
    <property type="component" value="Unassembled WGS sequence"/>
</dbReference>
<reference evidence="2" key="1">
    <citation type="submission" date="2020-08" db="EMBL/GenBank/DDBJ databases">
        <title>Genome public.</title>
        <authorList>
            <person name="Liu C."/>
            <person name="Sun Q."/>
        </authorList>
    </citation>
    <scope>NUCLEOTIDE SEQUENCE</scope>
    <source>
        <strain evidence="2">H8</strain>
    </source>
</reference>
<dbReference type="RefSeq" id="WP_249310934.1">
    <property type="nucleotide sequence ID" value="NZ_JACRSU010000001.1"/>
</dbReference>
<dbReference type="InterPro" id="IPR029052">
    <property type="entry name" value="Metallo-depent_PP-like"/>
</dbReference>
<organism evidence="2 3">
    <name type="scientific">Congzhengia minquanensis</name>
    <dbReference type="NCBI Taxonomy" id="2763657"/>
    <lineage>
        <taxon>Bacteria</taxon>
        <taxon>Bacillati</taxon>
        <taxon>Bacillota</taxon>
        <taxon>Clostridia</taxon>
        <taxon>Eubacteriales</taxon>
        <taxon>Oscillospiraceae</taxon>
        <taxon>Congzhengia</taxon>
    </lineage>
</organism>
<dbReference type="InterPro" id="IPR004843">
    <property type="entry name" value="Calcineurin-like_PHP"/>
</dbReference>
<name>A0A926DIX8_9FIRM</name>
<evidence type="ECO:0000313" key="3">
    <source>
        <dbReference type="Proteomes" id="UP000611762"/>
    </source>
</evidence>
<evidence type="ECO:0000313" key="2">
    <source>
        <dbReference type="EMBL" id="MBC8539723.1"/>
    </source>
</evidence>
<proteinExistence type="predicted"/>